<dbReference type="RefSeq" id="WP_059744409.1">
    <property type="nucleotide sequence ID" value="NZ_JBOZOX010000027.1"/>
</dbReference>
<dbReference type="GO" id="GO:0160142">
    <property type="term" value="F:23S rRNA pseudouridine(746) synthase activity"/>
    <property type="evidence" value="ECO:0007669"/>
    <property type="project" value="UniProtKB-EC"/>
</dbReference>
<dbReference type="GO" id="GO:0003723">
    <property type="term" value="F:RNA binding"/>
    <property type="evidence" value="ECO:0007669"/>
    <property type="project" value="InterPro"/>
</dbReference>
<feature type="domain" description="Pseudouridine synthase RsuA/RluA-like" evidence="16">
    <location>
        <begin position="22"/>
        <end position="167"/>
    </location>
</feature>
<evidence type="ECO:0000256" key="5">
    <source>
        <dbReference type="ARBA" id="ARBA00036184"/>
    </source>
</evidence>
<comment type="catalytic activity">
    <reaction evidence="5">
        <text>uridine(32) in tRNA = pseudouridine(32) in tRNA</text>
        <dbReference type="Rhea" id="RHEA:42544"/>
        <dbReference type="Rhea" id="RHEA-COMP:10107"/>
        <dbReference type="Rhea" id="RHEA-COMP:10108"/>
        <dbReference type="ChEBI" id="CHEBI:65314"/>
        <dbReference type="ChEBI" id="CHEBI:65315"/>
        <dbReference type="EC" id="5.4.99.28"/>
    </reaction>
</comment>
<dbReference type="AlphaFoldDB" id="A0A125BF29"/>
<comment type="similarity">
    <text evidence="1">Belongs to the pseudouridine synthase RluA family.</text>
</comment>
<organism evidence="17">
    <name type="scientific">Shewanella frigidimarina</name>
    <dbReference type="NCBI Taxonomy" id="56812"/>
    <lineage>
        <taxon>Bacteria</taxon>
        <taxon>Pseudomonadati</taxon>
        <taxon>Pseudomonadota</taxon>
        <taxon>Gammaproteobacteria</taxon>
        <taxon>Alteromonadales</taxon>
        <taxon>Shewanellaceae</taxon>
        <taxon>Shewanella</taxon>
    </lineage>
</organism>
<evidence type="ECO:0000256" key="15">
    <source>
        <dbReference type="ARBA" id="ARBA00043143"/>
    </source>
</evidence>
<dbReference type="EMBL" id="LRDC01000001">
    <property type="protein sequence ID" value="KVX03668.1"/>
    <property type="molecule type" value="Genomic_DNA"/>
</dbReference>
<dbReference type="SUPFAM" id="SSF55120">
    <property type="entry name" value="Pseudouridine synthase"/>
    <property type="match status" value="1"/>
</dbReference>
<dbReference type="PANTHER" id="PTHR21600:SF91">
    <property type="entry name" value="DUAL-SPECIFICITY RNA PSEUDOURIDINE SYNTHASE RLUA"/>
    <property type="match status" value="1"/>
</dbReference>
<dbReference type="EC" id="5.4.99.29" evidence="9"/>
<dbReference type="CDD" id="cd02869">
    <property type="entry name" value="PseudoU_synth_RluA_like"/>
    <property type="match status" value="1"/>
</dbReference>
<proteinExistence type="inferred from homology"/>
<dbReference type="InterPro" id="IPR020103">
    <property type="entry name" value="PsdUridine_synth_cat_dom_sf"/>
</dbReference>
<dbReference type="GO" id="GO:0000455">
    <property type="term" value="P:enzyme-directed rRNA pseudouridine synthesis"/>
    <property type="evidence" value="ECO:0007669"/>
    <property type="project" value="TreeGrafter"/>
</dbReference>
<evidence type="ECO:0000256" key="1">
    <source>
        <dbReference type="ARBA" id="ARBA00010876"/>
    </source>
</evidence>
<evidence type="ECO:0000256" key="7">
    <source>
        <dbReference type="ARBA" id="ARBA00037305"/>
    </source>
</evidence>
<evidence type="ECO:0000256" key="3">
    <source>
        <dbReference type="ARBA" id="ARBA00022694"/>
    </source>
</evidence>
<dbReference type="InterPro" id="IPR050188">
    <property type="entry name" value="RluA_PseudoU_synthase"/>
</dbReference>
<protein>
    <recommendedName>
        <fullName evidence="10">Dual-specificity RNA pseudouridine synthase RluA</fullName>
        <ecNumber evidence="8">5.4.99.28</ecNumber>
        <ecNumber evidence="9">5.4.99.29</ecNumber>
    </recommendedName>
    <alternativeName>
        <fullName evidence="11">23S rRNA pseudouridine(746) synthase</fullName>
    </alternativeName>
    <alternativeName>
        <fullName evidence="14">Ribosomal large subunit pseudouridine synthase A</fullName>
    </alternativeName>
    <alternativeName>
        <fullName evidence="13">rRNA pseudouridylate synthase A</fullName>
    </alternativeName>
    <alternativeName>
        <fullName evidence="15">rRNA-uridine isomerase A</fullName>
    </alternativeName>
    <alternativeName>
        <fullName evidence="12">tRNA pseudouridine(32) synthase</fullName>
    </alternativeName>
</protein>
<name>A0A125BF29_SHEFR</name>
<dbReference type="PROSITE" id="PS01129">
    <property type="entry name" value="PSI_RLU"/>
    <property type="match status" value="1"/>
</dbReference>
<evidence type="ECO:0000256" key="14">
    <source>
        <dbReference type="ARBA" id="ARBA00042883"/>
    </source>
</evidence>
<evidence type="ECO:0000256" key="2">
    <source>
        <dbReference type="ARBA" id="ARBA00022552"/>
    </source>
</evidence>
<dbReference type="Proteomes" id="UP000055702">
    <property type="component" value="Unassembled WGS sequence"/>
</dbReference>
<evidence type="ECO:0000256" key="12">
    <source>
        <dbReference type="ARBA" id="ARBA00042372"/>
    </source>
</evidence>
<dbReference type="PANTHER" id="PTHR21600">
    <property type="entry name" value="MITOCHONDRIAL RNA PSEUDOURIDINE SYNTHASE"/>
    <property type="match status" value="1"/>
</dbReference>
<keyword evidence="3" id="KW-0819">tRNA processing</keyword>
<dbReference type="Pfam" id="PF00849">
    <property type="entry name" value="PseudoU_synth_2"/>
    <property type="match status" value="1"/>
</dbReference>
<gene>
    <name evidence="17" type="ORF">AWJ07_03740</name>
</gene>
<sequence>MHIFTYQPPSIPWLDIRYKDRDIIVINKPSGLLSNPGRSPDTHDTAITRLQRCYPEAILIHRLDCDTSGIMIFARTKKAESHLKIQFQNRQAKKVYIAEVIGHVGEQQGKVNFALGPNPDSPPFQMLTDSGKAALTYFSVLEHRAYSTLMELKPHTGRTHQLRVHMLALGHAILGDEFYGDESTIHASKRLNLHAQSLTITHPYSQIEMTFFSQHPF</sequence>
<comment type="function">
    <text evidence="7">Dual specificity enzyme that catalyzes the synthesis of pseudouridine from uracil-746 in 23S ribosomal RNA and from uracil-32 in the anticodon stem and loop of transfer RNAs.</text>
</comment>
<evidence type="ECO:0000313" key="17">
    <source>
        <dbReference type="EMBL" id="KVX03668.1"/>
    </source>
</evidence>
<evidence type="ECO:0000259" key="16">
    <source>
        <dbReference type="Pfam" id="PF00849"/>
    </source>
</evidence>
<evidence type="ECO:0000256" key="4">
    <source>
        <dbReference type="ARBA" id="ARBA00023235"/>
    </source>
</evidence>
<accession>A0A125BF29</accession>
<dbReference type="Gene3D" id="3.30.2350.10">
    <property type="entry name" value="Pseudouridine synthase"/>
    <property type="match status" value="1"/>
</dbReference>
<comment type="caution">
    <text evidence="17">The sequence shown here is derived from an EMBL/GenBank/DDBJ whole genome shotgun (WGS) entry which is preliminary data.</text>
</comment>
<evidence type="ECO:0000256" key="8">
    <source>
        <dbReference type="ARBA" id="ARBA00038944"/>
    </source>
</evidence>
<comment type="catalytic activity">
    <reaction evidence="6">
        <text>uridine(746) in 23S rRNA = pseudouridine(746) in 23S rRNA</text>
        <dbReference type="Rhea" id="RHEA:42548"/>
        <dbReference type="Rhea" id="RHEA-COMP:10109"/>
        <dbReference type="Rhea" id="RHEA-COMP:10110"/>
        <dbReference type="ChEBI" id="CHEBI:65314"/>
        <dbReference type="ChEBI" id="CHEBI:65315"/>
        <dbReference type="EC" id="5.4.99.29"/>
    </reaction>
</comment>
<keyword evidence="4" id="KW-0413">Isomerase</keyword>
<evidence type="ECO:0000256" key="11">
    <source>
        <dbReference type="ARBA" id="ARBA00041266"/>
    </source>
</evidence>
<dbReference type="InterPro" id="IPR006145">
    <property type="entry name" value="PsdUridine_synth_RsuA/RluA"/>
</dbReference>
<evidence type="ECO:0000256" key="6">
    <source>
        <dbReference type="ARBA" id="ARBA00036916"/>
    </source>
</evidence>
<keyword evidence="2" id="KW-0698">rRNA processing</keyword>
<dbReference type="EC" id="5.4.99.28" evidence="8"/>
<evidence type="ECO:0000256" key="13">
    <source>
        <dbReference type="ARBA" id="ARBA00042844"/>
    </source>
</evidence>
<evidence type="ECO:0000256" key="9">
    <source>
        <dbReference type="ARBA" id="ARBA00038945"/>
    </source>
</evidence>
<evidence type="ECO:0000313" key="18">
    <source>
        <dbReference type="Proteomes" id="UP000055702"/>
    </source>
</evidence>
<dbReference type="GO" id="GO:0160151">
    <property type="term" value="F:tRNA pseudouridine(32) synthase activity"/>
    <property type="evidence" value="ECO:0007669"/>
    <property type="project" value="UniProtKB-EC"/>
</dbReference>
<reference evidence="17 18" key="1">
    <citation type="submission" date="2016-01" db="EMBL/GenBank/DDBJ databases">
        <title>Draft genome of the antarctic isolate Shewanella frigidimarina Ag06-30.</title>
        <authorList>
            <person name="Parmeciano Di Noto G."/>
            <person name="Vazquez S."/>
            <person name="Mac Cormack W."/>
            <person name="Iriarte A."/>
            <person name="Quiroga C."/>
        </authorList>
    </citation>
    <scope>NUCLEOTIDE SEQUENCE [LARGE SCALE GENOMIC DNA]</scope>
    <source>
        <strain evidence="17 18">Ag06-30</strain>
    </source>
</reference>
<dbReference type="GO" id="GO:0008033">
    <property type="term" value="P:tRNA processing"/>
    <property type="evidence" value="ECO:0007669"/>
    <property type="project" value="UniProtKB-KW"/>
</dbReference>
<dbReference type="InterPro" id="IPR006224">
    <property type="entry name" value="PsdUridine_synth_RluA-like_CS"/>
</dbReference>
<evidence type="ECO:0000256" key="10">
    <source>
        <dbReference type="ARBA" id="ARBA00039988"/>
    </source>
</evidence>